<dbReference type="InterPro" id="IPR011042">
    <property type="entry name" value="6-blade_b-propeller_TolB-like"/>
</dbReference>
<proteinExistence type="predicted"/>
<evidence type="ECO:0000256" key="4">
    <source>
        <dbReference type="SAM" id="Coils"/>
    </source>
</evidence>
<feature type="repeat" description="NHL" evidence="3">
    <location>
        <begin position="408"/>
        <end position="451"/>
    </location>
</feature>
<keyword evidence="1" id="KW-0677">Repeat</keyword>
<evidence type="ECO:0000256" key="2">
    <source>
        <dbReference type="PROSITE-ProRule" id="PRU00087"/>
    </source>
</evidence>
<dbReference type="InterPro" id="IPR050952">
    <property type="entry name" value="TRIM-NHL_E3_ligases"/>
</dbReference>
<dbReference type="PROSITE" id="PS51125">
    <property type="entry name" value="NHL"/>
    <property type="match status" value="5"/>
</dbReference>
<dbReference type="GO" id="GO:0043161">
    <property type="term" value="P:proteasome-mediated ubiquitin-dependent protein catabolic process"/>
    <property type="evidence" value="ECO:0007669"/>
    <property type="project" value="TreeGrafter"/>
</dbReference>
<dbReference type="AlphaFoldDB" id="A0A0X3PQI3"/>
<gene>
    <name evidence="6" type="primary">TRIM3</name>
    <name evidence="6" type="ORF">TR102451</name>
</gene>
<evidence type="ECO:0000256" key="3">
    <source>
        <dbReference type="PROSITE-ProRule" id="PRU00504"/>
    </source>
</evidence>
<dbReference type="InterPro" id="IPR057750">
    <property type="entry name" value="TRIM2/3_C"/>
</dbReference>
<accession>A0A0X3PQI3</accession>
<dbReference type="PANTHER" id="PTHR24104:SF51">
    <property type="entry name" value="SMP-30_GLUCONOLACTONASE_LRE-LIKE REGION DOMAIN-CONTAINING PROTEIN"/>
    <property type="match status" value="1"/>
</dbReference>
<feature type="region of interest" description="Disordered" evidence="5">
    <location>
        <begin position="640"/>
        <end position="669"/>
    </location>
</feature>
<dbReference type="InterPro" id="IPR017868">
    <property type="entry name" value="Filamin/ABP280_repeat-like"/>
</dbReference>
<feature type="coiled-coil region" evidence="4">
    <location>
        <begin position="73"/>
        <end position="111"/>
    </location>
</feature>
<dbReference type="Pfam" id="PF01436">
    <property type="entry name" value="NHL"/>
    <property type="match status" value="2"/>
</dbReference>
<feature type="repeat" description="NHL" evidence="3">
    <location>
        <begin position="497"/>
        <end position="540"/>
    </location>
</feature>
<feature type="compositionally biased region" description="Polar residues" evidence="5">
    <location>
        <begin position="649"/>
        <end position="669"/>
    </location>
</feature>
<organism evidence="6">
    <name type="scientific">Schistocephalus solidus</name>
    <name type="common">Tapeworm</name>
    <dbReference type="NCBI Taxonomy" id="70667"/>
    <lineage>
        <taxon>Eukaryota</taxon>
        <taxon>Metazoa</taxon>
        <taxon>Spiralia</taxon>
        <taxon>Lophotrochozoa</taxon>
        <taxon>Platyhelminthes</taxon>
        <taxon>Cestoda</taxon>
        <taxon>Eucestoda</taxon>
        <taxon>Diphyllobothriidea</taxon>
        <taxon>Diphyllobothriidae</taxon>
        <taxon>Schistocephalus</taxon>
    </lineage>
</organism>
<dbReference type="PANTHER" id="PTHR24104">
    <property type="entry name" value="E3 UBIQUITIN-PROTEIN LIGASE NHLRC1-RELATED"/>
    <property type="match status" value="1"/>
</dbReference>
<evidence type="ECO:0000256" key="1">
    <source>
        <dbReference type="ARBA" id="ARBA00022737"/>
    </source>
</evidence>
<feature type="repeat" description="NHL" evidence="3">
    <location>
        <begin position="452"/>
        <end position="493"/>
    </location>
</feature>
<dbReference type="GO" id="GO:0061630">
    <property type="term" value="F:ubiquitin protein ligase activity"/>
    <property type="evidence" value="ECO:0007669"/>
    <property type="project" value="TreeGrafter"/>
</dbReference>
<protein>
    <submittedName>
        <fullName evidence="6">Tripartite motif-containing protein 3</fullName>
    </submittedName>
</protein>
<dbReference type="GO" id="GO:0000209">
    <property type="term" value="P:protein polyubiquitination"/>
    <property type="evidence" value="ECO:0007669"/>
    <property type="project" value="TreeGrafter"/>
</dbReference>
<reference evidence="6" key="1">
    <citation type="submission" date="2016-01" db="EMBL/GenBank/DDBJ databases">
        <title>Reference transcriptome for the parasite Schistocephalus solidus: insights into the molecular evolution of parasitism.</title>
        <authorList>
            <person name="Hebert F.O."/>
            <person name="Grambauer S."/>
            <person name="Barber I."/>
            <person name="Landry C.R."/>
            <person name="Aubin-Horth N."/>
        </authorList>
    </citation>
    <scope>NUCLEOTIDE SEQUENCE</scope>
</reference>
<sequence length="669" mass="74213">MGFDMECPKYGKTQLISLTDFSMSALSQLRDRCAELEDALFLLESSKKEILGQIEQCFQTICRCLEERRKALIVDLNQSLDERRNLIERLMKELEERSQKIKMNVEVIKQANLSKSDGLIAGGKQGMDGMELSSQGARLEEELRAALGLPVPIHPSTSDILSYFPIDLDQLLSLIKNFGAIGVTSVDADQTCLKSFSNENSQGIIRCNVNQVIFEEIKTIDCQGRDVELINPDEFTVSLVPRLLNSNEAIIVSEINKNGMFTSNNLGIQLKLYYPGTYDANVKVLGEHIRGSPYRIQCFPAPGPLAKEWKSVFDEISKQADVRLGPVRKFRRCYSARSPVKPFHPKRAYADKLSWSRNGLLFTIGIRGRGPSEFGCPQGAWVTRDSKILVADSNNANVQVFDSTGTHLLRFGDFGAEPGQMVRPKDVAETINSNYLVCDFDSHCIHVFQPSGKYMSRFGQRHLAGPSAVSVDSKGRIYVADTKACSVCYFKPTGRYLGQFGSRGTADNQFCGPVGIAIDSADRIYVTDTPVHCIKVFENGGEFLYKFGSNGPEPGCFHLPIYLCFDSNDLLYVSDSGNSRIQVFDNHGQFLRLLTTPLDLLNEPTGIAVSLADQMAVVVDSGNFCIKAFQTCDPAAPEINNSKLERQKPSASPSQNLQDPCNRTTIESQ</sequence>
<feature type="repeat" description="NHL" evidence="3">
    <location>
        <begin position="544"/>
        <end position="587"/>
    </location>
</feature>
<dbReference type="CDD" id="cd14960">
    <property type="entry name" value="NHL_TRIM2_like"/>
    <property type="match status" value="1"/>
</dbReference>
<feature type="repeat" description="Filamin" evidence="2">
    <location>
        <begin position="275"/>
        <end position="298"/>
    </location>
</feature>
<dbReference type="InterPro" id="IPR001258">
    <property type="entry name" value="NHL_repeat"/>
</dbReference>
<evidence type="ECO:0000313" key="6">
    <source>
        <dbReference type="EMBL" id="JAP50642.1"/>
    </source>
</evidence>
<keyword evidence="4" id="KW-0175">Coiled coil</keyword>
<name>A0A0X3PQI3_SCHSO</name>
<feature type="repeat" description="NHL" evidence="3">
    <location>
        <begin position="361"/>
        <end position="404"/>
    </location>
</feature>
<dbReference type="EMBL" id="GEEE01012583">
    <property type="protein sequence ID" value="JAP50642.1"/>
    <property type="molecule type" value="Transcribed_RNA"/>
</dbReference>
<dbReference type="SUPFAM" id="SSF101898">
    <property type="entry name" value="NHL repeat"/>
    <property type="match status" value="1"/>
</dbReference>
<dbReference type="PROSITE" id="PS50194">
    <property type="entry name" value="FILAMIN_REPEAT"/>
    <property type="match status" value="1"/>
</dbReference>
<evidence type="ECO:0000256" key="5">
    <source>
        <dbReference type="SAM" id="MobiDB-lite"/>
    </source>
</evidence>
<dbReference type="Gene3D" id="2.120.10.30">
    <property type="entry name" value="TolB, C-terminal domain"/>
    <property type="match status" value="2"/>
</dbReference>